<gene>
    <name evidence="1" type="ORF">DSO57_1007621</name>
</gene>
<dbReference type="Proteomes" id="UP001165960">
    <property type="component" value="Unassembled WGS sequence"/>
</dbReference>
<evidence type="ECO:0000313" key="2">
    <source>
        <dbReference type="Proteomes" id="UP001165960"/>
    </source>
</evidence>
<organism evidence="1 2">
    <name type="scientific">Entomophthora muscae</name>
    <dbReference type="NCBI Taxonomy" id="34485"/>
    <lineage>
        <taxon>Eukaryota</taxon>
        <taxon>Fungi</taxon>
        <taxon>Fungi incertae sedis</taxon>
        <taxon>Zoopagomycota</taxon>
        <taxon>Entomophthoromycotina</taxon>
        <taxon>Entomophthoromycetes</taxon>
        <taxon>Entomophthorales</taxon>
        <taxon>Entomophthoraceae</taxon>
        <taxon>Entomophthora</taxon>
    </lineage>
</organism>
<sequence>MVEKQGMLVSLGEIAAMMGFKKSTVAATLKAHANCGPPPKKAPTGACSSTKGEKAFPLMMAIMERDPWMPLVQVHLQLGLHSIFTNKCNTLKWWTPLGLCMVAN</sequence>
<reference evidence="1" key="1">
    <citation type="submission" date="2022-04" db="EMBL/GenBank/DDBJ databases">
        <title>Genome of the entomopathogenic fungus Entomophthora muscae.</title>
        <authorList>
            <person name="Elya C."/>
            <person name="Lovett B.R."/>
            <person name="Lee E."/>
            <person name="Macias A.M."/>
            <person name="Hajek A.E."/>
            <person name="De Bivort B.L."/>
            <person name="Kasson M.T."/>
            <person name="De Fine Licht H.H."/>
            <person name="Stajich J.E."/>
        </authorList>
    </citation>
    <scope>NUCLEOTIDE SEQUENCE</scope>
    <source>
        <strain evidence="1">Berkeley</strain>
    </source>
</reference>
<evidence type="ECO:0000313" key="1">
    <source>
        <dbReference type="EMBL" id="KAJ9078324.1"/>
    </source>
</evidence>
<dbReference type="EMBL" id="QTSX02002152">
    <property type="protein sequence ID" value="KAJ9078324.1"/>
    <property type="molecule type" value="Genomic_DNA"/>
</dbReference>
<protein>
    <submittedName>
        <fullName evidence="1">Uncharacterized protein</fullName>
    </submittedName>
</protein>
<keyword evidence="2" id="KW-1185">Reference proteome</keyword>
<comment type="caution">
    <text evidence="1">The sequence shown here is derived from an EMBL/GenBank/DDBJ whole genome shotgun (WGS) entry which is preliminary data.</text>
</comment>
<name>A0ACC2TU79_9FUNG</name>
<accession>A0ACC2TU79</accession>
<proteinExistence type="predicted"/>